<proteinExistence type="predicted"/>
<dbReference type="EMBL" id="JAUQSY010000014">
    <property type="protein sequence ID" value="MDO7876790.1"/>
    <property type="molecule type" value="Genomic_DNA"/>
</dbReference>
<keyword evidence="4" id="KW-1185">Reference proteome</keyword>
<keyword evidence="1" id="KW-0732">Signal</keyword>
<protein>
    <submittedName>
        <fullName evidence="3">T9SS type A sorting domain-containing protein</fullName>
    </submittedName>
</protein>
<name>A0ABT9BG74_9BACT</name>
<dbReference type="InterPro" id="IPR026444">
    <property type="entry name" value="Secre_tail"/>
</dbReference>
<accession>A0ABT9BG74</accession>
<feature type="domain" description="Secretion system C-terminal sorting" evidence="2">
    <location>
        <begin position="574"/>
        <end position="643"/>
    </location>
</feature>
<feature type="signal peptide" evidence="1">
    <location>
        <begin position="1"/>
        <end position="27"/>
    </location>
</feature>
<feature type="chain" id="PRO_5046981850" evidence="1">
    <location>
        <begin position="28"/>
        <end position="644"/>
    </location>
</feature>
<evidence type="ECO:0000256" key="1">
    <source>
        <dbReference type="SAM" id="SignalP"/>
    </source>
</evidence>
<gene>
    <name evidence="3" type="ORF">Q5H93_18740</name>
</gene>
<dbReference type="NCBIfam" id="TIGR04183">
    <property type="entry name" value="Por_Secre_tail"/>
    <property type="match status" value="1"/>
</dbReference>
<evidence type="ECO:0000313" key="4">
    <source>
        <dbReference type="Proteomes" id="UP001176429"/>
    </source>
</evidence>
<evidence type="ECO:0000259" key="2">
    <source>
        <dbReference type="Pfam" id="PF18962"/>
    </source>
</evidence>
<reference evidence="3" key="1">
    <citation type="submission" date="2023-07" db="EMBL/GenBank/DDBJ databases">
        <authorList>
            <person name="Kim M.K."/>
        </authorList>
    </citation>
    <scope>NUCLEOTIDE SEQUENCE</scope>
    <source>
        <strain evidence="3">ASUV-10-1</strain>
    </source>
</reference>
<evidence type="ECO:0000313" key="3">
    <source>
        <dbReference type="EMBL" id="MDO7876790.1"/>
    </source>
</evidence>
<dbReference type="RefSeq" id="WP_305008175.1">
    <property type="nucleotide sequence ID" value="NZ_JAUQSY010000014.1"/>
</dbReference>
<sequence>MQAFTPDFRPWLAGLGLLLSAPLAASAQVLTNNGGTLFVNTGGVLTVNGGLAQTGPALLRTAGAATVSGDYTGAAAATLDLSSGLLDVAGDVAHQGPTAGTTGTLRLSGSAAQTLNTAGGTVPNLTVDKPSGTATLSGPVRVREVLTMADAGNLATNGQALTLLSDATGTALLANTGTGTVAGNLTVQRYIAGDRNPGLGYRHLAAPVAGQAVAAFGSGGTALVVNPAYNTAASPGTVMPFPTVFAYDQARLATSPATTYPAFDKGWVSPATTGAAAPVGTQGFTVQLPGASTLRFGGAATQQGSVVLPMSRNSGATAADAGWNLVGNPYASPLDLSTVTAAQRTSLDAAVYVFESTSQYGGQYRSYVNGLGSGNPLLGSSQGFWMRVSAGQTSGSLTLTNANRVTDYAQQAPVRRSTGDTRPRLTLALAGANLRDELYLYAQAGATAGTDGEFDATKLPNPHGLNLASLAASGQQLAIDGRADFTSATSIPLFVGVPAAGQYTLTAAALANLASTRVELVDNLTNTRTPLTGGTSYAFTMSATTAPGRFWLNLTPAAAPLATAAALDTQVLAYPNPAHGQLTVLRPAATVATGELLNSLGQRVRTLTLPTAETTVNLPGLATGVYTLRLTLDGHPVTKRIVVE</sequence>
<comment type="caution">
    <text evidence="3">The sequence shown here is derived from an EMBL/GenBank/DDBJ whole genome shotgun (WGS) entry which is preliminary data.</text>
</comment>
<organism evidence="3 4">
    <name type="scientific">Hymenobacter aranciens</name>
    <dbReference type="NCBI Taxonomy" id="3063996"/>
    <lineage>
        <taxon>Bacteria</taxon>
        <taxon>Pseudomonadati</taxon>
        <taxon>Bacteroidota</taxon>
        <taxon>Cytophagia</taxon>
        <taxon>Cytophagales</taxon>
        <taxon>Hymenobacteraceae</taxon>
        <taxon>Hymenobacter</taxon>
    </lineage>
</organism>
<dbReference type="Proteomes" id="UP001176429">
    <property type="component" value="Unassembled WGS sequence"/>
</dbReference>
<dbReference type="Pfam" id="PF18962">
    <property type="entry name" value="Por_Secre_tail"/>
    <property type="match status" value="1"/>
</dbReference>